<dbReference type="InterPro" id="IPR007301">
    <property type="entry name" value="DoxD"/>
</dbReference>
<reference evidence="3 4" key="1">
    <citation type="submission" date="2015-03" db="EMBL/GenBank/DDBJ databases">
        <authorList>
            <person name="Murphy D."/>
        </authorList>
    </citation>
    <scope>NUCLEOTIDE SEQUENCE [LARGE SCALE GENOMIC DNA]</scope>
    <source>
        <strain evidence="3 4">PAP088</strain>
    </source>
</reference>
<gene>
    <name evidence="3" type="ORF">ERS075579_01775</name>
</gene>
<feature type="domain" description="Thiosulphate:quinone oxidoreductase small subunit DoxA" evidence="2">
    <location>
        <begin position="211"/>
        <end position="340"/>
    </location>
</feature>
<dbReference type="RefSeq" id="WP_016343694.1">
    <property type="nucleotide sequence ID" value="NZ_AP022621.1"/>
</dbReference>
<dbReference type="EMBL" id="CSWP01000003">
    <property type="protein sequence ID" value="CPV46597.1"/>
    <property type="molecule type" value="Genomic_DNA"/>
</dbReference>
<dbReference type="PIRSF" id="PIRSF037390">
    <property type="entry name" value="Thiosulph_Quin_oxidored_DoxA-D"/>
    <property type="match status" value="1"/>
</dbReference>
<evidence type="ECO:0000259" key="2">
    <source>
        <dbReference type="Pfam" id="PF07680"/>
    </source>
</evidence>
<sequence>MTSDVSVNTKSNSGTWRDSAGLAVLPIRLVVGWTYFSAFWRRVALENKLDPDVSGYVGEKFNHFLPQALGIKPIIVFLVEHPDLLKWSMVVFTVVEGVTGLCLMAGILTRAMSVSVFLLALGILLGSGWLGTTCLDEWQIGILGISAGLTLFLAGGGRYSLDHVVVERNCGVAESCWFRWLASGPVDVRRRQVLGGAAAVLIIALCTNQYFHGGLYGPLRNKSVAPIIEVSNARISDRNLRFTVYRTEGVDVYGSFLVGVTVTESETGRAVVVLRAEQLSSLPAHSITNRYIAAVKTGAYGVIVPLGAKAELNIDGLDIRIDPRYHYNLSLADVSGAVWAQALQIGD</sequence>
<feature type="domain" description="TQO small subunit DoxD" evidence="1">
    <location>
        <begin position="25"/>
        <end position="182"/>
    </location>
</feature>
<dbReference type="Pfam" id="PF07680">
    <property type="entry name" value="DoxA"/>
    <property type="match status" value="1"/>
</dbReference>
<organism evidence="3 4">
    <name type="scientific">Mycobacteroides abscessus</name>
    <dbReference type="NCBI Taxonomy" id="36809"/>
    <lineage>
        <taxon>Bacteria</taxon>
        <taxon>Bacillati</taxon>
        <taxon>Actinomycetota</taxon>
        <taxon>Actinomycetes</taxon>
        <taxon>Mycobacteriales</taxon>
        <taxon>Mycobacteriaceae</taxon>
        <taxon>Mycobacteroides</taxon>
    </lineage>
</organism>
<dbReference type="Pfam" id="PF04173">
    <property type="entry name" value="DoxD"/>
    <property type="match status" value="1"/>
</dbReference>
<evidence type="ECO:0000313" key="4">
    <source>
        <dbReference type="Proteomes" id="UP000045782"/>
    </source>
</evidence>
<protein>
    <submittedName>
        <fullName evidence="3">Putative terminal quinol oxidase, subunit I</fullName>
    </submittedName>
</protein>
<dbReference type="InterPro" id="IPR011636">
    <property type="entry name" value="DoxA"/>
</dbReference>
<evidence type="ECO:0000259" key="1">
    <source>
        <dbReference type="Pfam" id="PF04173"/>
    </source>
</evidence>
<accession>A0A0U0ZLH0</accession>
<name>A0A0U0ZLH0_9MYCO</name>
<proteinExistence type="predicted"/>
<dbReference type="AlphaFoldDB" id="A0A0U0ZLH0"/>
<evidence type="ECO:0000313" key="3">
    <source>
        <dbReference type="EMBL" id="CPV46597.1"/>
    </source>
</evidence>
<dbReference type="InterPro" id="IPR017192">
    <property type="entry name" value="ThioSO4-Q_OxRdtase_DoxA/D"/>
</dbReference>
<dbReference type="Proteomes" id="UP000045782">
    <property type="component" value="Unassembled WGS sequence"/>
</dbReference>